<feature type="non-terminal residue" evidence="1">
    <location>
        <position position="1"/>
    </location>
</feature>
<gene>
    <name evidence="1" type="ORF">HaLaN_24237</name>
</gene>
<dbReference type="AlphaFoldDB" id="A0A6A0A344"/>
<evidence type="ECO:0000313" key="2">
    <source>
        <dbReference type="Proteomes" id="UP000485058"/>
    </source>
</evidence>
<organism evidence="1 2">
    <name type="scientific">Haematococcus lacustris</name>
    <name type="common">Green alga</name>
    <name type="synonym">Haematococcus pluvialis</name>
    <dbReference type="NCBI Taxonomy" id="44745"/>
    <lineage>
        <taxon>Eukaryota</taxon>
        <taxon>Viridiplantae</taxon>
        <taxon>Chlorophyta</taxon>
        <taxon>core chlorophytes</taxon>
        <taxon>Chlorophyceae</taxon>
        <taxon>CS clade</taxon>
        <taxon>Chlamydomonadales</taxon>
        <taxon>Haematococcaceae</taxon>
        <taxon>Haematococcus</taxon>
    </lineage>
</organism>
<keyword evidence="2" id="KW-1185">Reference proteome</keyword>
<dbReference type="SUPFAM" id="SSF49503">
    <property type="entry name" value="Cupredoxins"/>
    <property type="match status" value="1"/>
</dbReference>
<dbReference type="Proteomes" id="UP000485058">
    <property type="component" value="Unassembled WGS sequence"/>
</dbReference>
<sequence length="154" mass="16155">GTFLSLGERGASVATIAGSMMSQDVMCTSTDQLGSALTYITKTFQSIGSTRLKAQYRRYTDASFSQLSPQPSSHGLPGPLVAAENRLPFNVTFTPDGGLVTLGDTVYGAVVEPGQNLTYSWVVPQQAGPSKADLPSVAYTYSSTLSPSHEVAGL</sequence>
<proteinExistence type="predicted"/>
<reference evidence="1 2" key="1">
    <citation type="submission" date="2020-02" db="EMBL/GenBank/DDBJ databases">
        <title>Draft genome sequence of Haematococcus lacustris strain NIES-144.</title>
        <authorList>
            <person name="Morimoto D."/>
            <person name="Nakagawa S."/>
            <person name="Yoshida T."/>
            <person name="Sawayama S."/>
        </authorList>
    </citation>
    <scope>NUCLEOTIDE SEQUENCE [LARGE SCALE GENOMIC DNA]</scope>
    <source>
        <strain evidence="1 2">NIES-144</strain>
    </source>
</reference>
<comment type="caution">
    <text evidence="1">The sequence shown here is derived from an EMBL/GenBank/DDBJ whole genome shotgun (WGS) entry which is preliminary data.</text>
</comment>
<feature type="non-terminal residue" evidence="1">
    <location>
        <position position="154"/>
    </location>
</feature>
<evidence type="ECO:0000313" key="1">
    <source>
        <dbReference type="EMBL" id="GFH26138.1"/>
    </source>
</evidence>
<dbReference type="EMBL" id="BLLF01003035">
    <property type="protein sequence ID" value="GFH26138.1"/>
    <property type="molecule type" value="Genomic_DNA"/>
</dbReference>
<accession>A0A6A0A344</accession>
<dbReference type="InterPro" id="IPR008972">
    <property type="entry name" value="Cupredoxin"/>
</dbReference>
<dbReference type="Gene3D" id="2.60.40.420">
    <property type="entry name" value="Cupredoxins - blue copper proteins"/>
    <property type="match status" value="1"/>
</dbReference>
<name>A0A6A0A344_HAELA</name>
<protein>
    <submittedName>
        <fullName evidence="1">Uncharacterized protein</fullName>
    </submittedName>
</protein>